<dbReference type="RefSeq" id="WP_204962913.1">
    <property type="nucleotide sequence ID" value="NZ_BAAAUR010000008.1"/>
</dbReference>
<feature type="region of interest" description="Disordered" evidence="1">
    <location>
        <begin position="52"/>
        <end position="79"/>
    </location>
</feature>
<protein>
    <submittedName>
        <fullName evidence="2">Uncharacterized protein</fullName>
    </submittedName>
</protein>
<dbReference type="AlphaFoldDB" id="A0A9W6HJI3"/>
<evidence type="ECO:0000256" key="1">
    <source>
        <dbReference type="SAM" id="MobiDB-lite"/>
    </source>
</evidence>
<evidence type="ECO:0000313" key="2">
    <source>
        <dbReference type="EMBL" id="GLJ94415.1"/>
    </source>
</evidence>
<evidence type="ECO:0000313" key="3">
    <source>
        <dbReference type="Proteomes" id="UP001142291"/>
    </source>
</evidence>
<comment type="caution">
    <text evidence="2">The sequence shown here is derived from an EMBL/GenBank/DDBJ whole genome shotgun (WGS) entry which is preliminary data.</text>
</comment>
<accession>A0A9W6HJI3</accession>
<keyword evidence="3" id="KW-1185">Reference proteome</keyword>
<dbReference type="EMBL" id="BSER01000002">
    <property type="protein sequence ID" value="GLJ94415.1"/>
    <property type="molecule type" value="Genomic_DNA"/>
</dbReference>
<dbReference type="Proteomes" id="UP001142291">
    <property type="component" value="Unassembled WGS sequence"/>
</dbReference>
<gene>
    <name evidence="2" type="ORF">GCM10017591_04760</name>
</gene>
<reference evidence="2" key="2">
    <citation type="submission" date="2023-01" db="EMBL/GenBank/DDBJ databases">
        <authorList>
            <person name="Sun Q."/>
            <person name="Evtushenko L."/>
        </authorList>
    </citation>
    <scope>NUCLEOTIDE SEQUENCE</scope>
    <source>
        <strain evidence="2">VKM Ac-1940</strain>
    </source>
</reference>
<organism evidence="2 3">
    <name type="scientific">Microbacterium dextranolyticum</name>
    <dbReference type="NCBI Taxonomy" id="36806"/>
    <lineage>
        <taxon>Bacteria</taxon>
        <taxon>Bacillati</taxon>
        <taxon>Actinomycetota</taxon>
        <taxon>Actinomycetes</taxon>
        <taxon>Micrococcales</taxon>
        <taxon>Microbacteriaceae</taxon>
        <taxon>Microbacterium</taxon>
    </lineage>
</organism>
<sequence>MFEYNTANETGPLALDIDVEPGTLVTLIPHDFDFASATLPLQLLTVLPADKEPERVGTDGGQRCTPTQSPKRTNDLRVC</sequence>
<proteinExistence type="predicted"/>
<name>A0A9W6HJI3_9MICO</name>
<reference evidence="2" key="1">
    <citation type="journal article" date="2014" name="Int. J. Syst. Evol. Microbiol.">
        <title>Complete genome sequence of Corynebacterium casei LMG S-19264T (=DSM 44701T), isolated from a smear-ripened cheese.</title>
        <authorList>
            <consortium name="US DOE Joint Genome Institute (JGI-PGF)"/>
            <person name="Walter F."/>
            <person name="Albersmeier A."/>
            <person name="Kalinowski J."/>
            <person name="Ruckert C."/>
        </authorList>
    </citation>
    <scope>NUCLEOTIDE SEQUENCE</scope>
    <source>
        <strain evidence="2">VKM Ac-1940</strain>
    </source>
</reference>